<dbReference type="Gene3D" id="3.20.170.30">
    <property type="match status" value="1"/>
</dbReference>
<reference evidence="6 7" key="1">
    <citation type="submission" date="2020-08" db="EMBL/GenBank/DDBJ databases">
        <title>Genomic Encyclopedia of Type Strains, Phase IV (KMG-IV): sequencing the most valuable type-strain genomes for metagenomic binning, comparative biology and taxonomic classification.</title>
        <authorList>
            <person name="Goeker M."/>
        </authorList>
    </citation>
    <scope>NUCLEOTIDE SEQUENCE [LARGE SCALE GENOMIC DNA]</scope>
    <source>
        <strain evidence="6 7">DSM 12252</strain>
    </source>
</reference>
<dbReference type="InterPro" id="IPR002745">
    <property type="entry name" value="Ptrans_KptA/Tpt1"/>
</dbReference>
<dbReference type="EC" id="2.7.1.-" evidence="5"/>
<accession>A0A7W7YF42</accession>
<proteinExistence type="inferred from homology"/>
<sequence length="183" mass="20691">MNPAQTTRASKFLSLVLRHQPETAFLTLDSAGWTCVEELLRGCAKARRPITREQLQHIVDTNAKKRFEFSPDGTRIRACQGHSVEIDLAYEPQVPPNVLYHGTATRFLDSIRTQGLLKMQRHHVHLSGETKMTMDVGARHGKPVLLTILATAMHDAGHTFYRSTNGVWLVEQVPVKFIRFPHS</sequence>
<evidence type="ECO:0000256" key="3">
    <source>
        <dbReference type="ARBA" id="ARBA00023027"/>
    </source>
</evidence>
<dbReference type="Pfam" id="PF01885">
    <property type="entry name" value="PTS_2-RNA"/>
    <property type="match status" value="1"/>
</dbReference>
<dbReference type="PANTHER" id="PTHR12684:SF2">
    <property type="entry name" value="TRNA 2'-PHOSPHOTRANSFERASE 1"/>
    <property type="match status" value="1"/>
</dbReference>
<evidence type="ECO:0000313" key="7">
    <source>
        <dbReference type="Proteomes" id="UP000590740"/>
    </source>
</evidence>
<dbReference type="Proteomes" id="UP000590740">
    <property type="component" value="Unassembled WGS sequence"/>
</dbReference>
<dbReference type="GO" id="GO:0000215">
    <property type="term" value="F:tRNA 2'-phosphotransferase activity"/>
    <property type="evidence" value="ECO:0007669"/>
    <property type="project" value="TreeGrafter"/>
</dbReference>
<dbReference type="InterPro" id="IPR022928">
    <property type="entry name" value="RNA_2'-PTrans_KptA"/>
</dbReference>
<dbReference type="Gene3D" id="1.10.10.970">
    <property type="entry name" value="RNA 2'-phosphotransferase, Tpt1/KptA family, N-terminal domain"/>
    <property type="match status" value="1"/>
</dbReference>
<evidence type="ECO:0000256" key="4">
    <source>
        <dbReference type="ARBA" id="ARBA00025212"/>
    </source>
</evidence>
<dbReference type="PANTHER" id="PTHR12684">
    <property type="entry name" value="PUTATIVE PHOSPHOTRANSFERASE"/>
    <property type="match status" value="1"/>
</dbReference>
<dbReference type="EMBL" id="JACHIG010000012">
    <property type="protein sequence ID" value="MBB5034872.1"/>
    <property type="molecule type" value="Genomic_DNA"/>
</dbReference>
<gene>
    <name evidence="5" type="primary">kptA</name>
    <name evidence="6" type="ORF">HNQ65_004480</name>
</gene>
<dbReference type="AlphaFoldDB" id="A0A7W7YF42"/>
<comment type="caution">
    <text evidence="6">The sequence shown here is derived from an EMBL/GenBank/DDBJ whole genome shotgun (WGS) entry which is preliminary data.</text>
</comment>
<keyword evidence="3 5" id="KW-0520">NAD</keyword>
<dbReference type="NCBIfam" id="NF002014">
    <property type="entry name" value="PRK00819.1-4"/>
    <property type="match status" value="1"/>
</dbReference>
<dbReference type="InterPro" id="IPR042080">
    <property type="entry name" value="RNA_2'-PTrans_N"/>
</dbReference>
<dbReference type="GO" id="GO:0006388">
    <property type="term" value="P:tRNA splicing, via endonucleolytic cleavage and ligation"/>
    <property type="evidence" value="ECO:0007669"/>
    <property type="project" value="UniProtKB-UniRule"/>
</dbReference>
<dbReference type="InterPro" id="IPR042081">
    <property type="entry name" value="RNA_2'-PTrans_C"/>
</dbReference>
<organism evidence="6 7">
    <name type="scientific">Prosthecobacter vanneervenii</name>
    <dbReference type="NCBI Taxonomy" id="48466"/>
    <lineage>
        <taxon>Bacteria</taxon>
        <taxon>Pseudomonadati</taxon>
        <taxon>Verrucomicrobiota</taxon>
        <taxon>Verrucomicrobiia</taxon>
        <taxon>Verrucomicrobiales</taxon>
        <taxon>Verrucomicrobiaceae</taxon>
        <taxon>Prosthecobacter</taxon>
    </lineage>
</organism>
<evidence type="ECO:0000256" key="5">
    <source>
        <dbReference type="HAMAP-Rule" id="MF_00299"/>
    </source>
</evidence>
<keyword evidence="7" id="KW-1185">Reference proteome</keyword>
<dbReference type="SUPFAM" id="SSF56399">
    <property type="entry name" value="ADP-ribosylation"/>
    <property type="match status" value="1"/>
</dbReference>
<dbReference type="HAMAP" id="MF_00299">
    <property type="entry name" value="KptA"/>
    <property type="match status" value="1"/>
</dbReference>
<comment type="similarity">
    <text evidence="1 5">Belongs to the KptA/TPT1 family.</text>
</comment>
<keyword evidence="2 5" id="KW-0808">Transferase</keyword>
<evidence type="ECO:0000256" key="1">
    <source>
        <dbReference type="ARBA" id="ARBA00009836"/>
    </source>
</evidence>
<comment type="function">
    <text evidence="4 5">Removes the 2'-phosphate from RNA via an intermediate in which the phosphate is ADP-ribosylated by NAD followed by a presumed transesterification to release the RNA and generate ADP-ribose 1''-2''-cyclic phosphate (APPR&gt;P). May function as an ADP-ribosylase.</text>
</comment>
<evidence type="ECO:0000313" key="6">
    <source>
        <dbReference type="EMBL" id="MBB5034872.1"/>
    </source>
</evidence>
<name>A0A7W7YF42_9BACT</name>
<protein>
    <recommendedName>
        <fullName evidence="5">Probable RNA 2'-phosphotransferase</fullName>
        <ecNumber evidence="5">2.7.1.-</ecNumber>
    </recommendedName>
</protein>
<dbReference type="GO" id="GO:0003950">
    <property type="term" value="F:NAD+ poly-ADP-ribosyltransferase activity"/>
    <property type="evidence" value="ECO:0007669"/>
    <property type="project" value="InterPro"/>
</dbReference>
<evidence type="ECO:0000256" key="2">
    <source>
        <dbReference type="ARBA" id="ARBA00022679"/>
    </source>
</evidence>
<dbReference type="RefSeq" id="WP_184343098.1">
    <property type="nucleotide sequence ID" value="NZ_JACHIG010000012.1"/>
</dbReference>